<evidence type="ECO:0000256" key="4">
    <source>
        <dbReference type="ARBA" id="ARBA00023235"/>
    </source>
</evidence>
<dbReference type="Proteomes" id="UP001297600">
    <property type="component" value="Unassembled WGS sequence"/>
</dbReference>
<dbReference type="Gene3D" id="3.10.50.40">
    <property type="match status" value="1"/>
</dbReference>
<evidence type="ECO:0000256" key="1">
    <source>
        <dbReference type="ARBA" id="ARBA00000971"/>
    </source>
</evidence>
<dbReference type="PROSITE" id="PS50059">
    <property type="entry name" value="FKBP_PPIASE"/>
    <property type="match status" value="1"/>
</dbReference>
<keyword evidence="3 5" id="KW-0697">Rotamase</keyword>
<comment type="catalytic activity">
    <reaction evidence="1 5 6">
        <text>[protein]-peptidylproline (omega=180) = [protein]-peptidylproline (omega=0)</text>
        <dbReference type="Rhea" id="RHEA:16237"/>
        <dbReference type="Rhea" id="RHEA-COMP:10747"/>
        <dbReference type="Rhea" id="RHEA-COMP:10748"/>
        <dbReference type="ChEBI" id="CHEBI:83833"/>
        <dbReference type="ChEBI" id="CHEBI:83834"/>
        <dbReference type="EC" id="5.2.1.8"/>
    </reaction>
</comment>
<dbReference type="InterPro" id="IPR046357">
    <property type="entry name" value="PPIase_dom_sf"/>
</dbReference>
<keyword evidence="4 5" id="KW-0413">Isomerase</keyword>
<protein>
    <recommendedName>
        <fullName evidence="6">Peptidyl-prolyl cis-trans isomerase</fullName>
        <ecNumber evidence="6">5.2.1.8</ecNumber>
    </recommendedName>
</protein>
<evidence type="ECO:0000256" key="3">
    <source>
        <dbReference type="ARBA" id="ARBA00023110"/>
    </source>
</evidence>
<evidence type="ECO:0000313" key="9">
    <source>
        <dbReference type="EMBL" id="MCG5030341.1"/>
    </source>
</evidence>
<evidence type="ECO:0000256" key="5">
    <source>
        <dbReference type="PROSITE-ProRule" id="PRU00277"/>
    </source>
</evidence>
<evidence type="ECO:0000256" key="6">
    <source>
        <dbReference type="RuleBase" id="RU003915"/>
    </source>
</evidence>
<comment type="similarity">
    <text evidence="2 6">Belongs to the FKBP-type PPIase family.</text>
</comment>
<dbReference type="RefSeq" id="WP_237978033.1">
    <property type="nucleotide sequence ID" value="NZ_JAKNCT010000002.1"/>
</dbReference>
<evidence type="ECO:0000256" key="2">
    <source>
        <dbReference type="ARBA" id="ARBA00006577"/>
    </source>
</evidence>
<accession>A0ABS9MNZ5</accession>
<name>A0ABS9MNZ5_9BURK</name>
<feature type="region of interest" description="Disordered" evidence="7">
    <location>
        <begin position="1"/>
        <end position="34"/>
    </location>
</feature>
<dbReference type="EMBL" id="JAKNCT010000002">
    <property type="protein sequence ID" value="MCG5030341.1"/>
    <property type="molecule type" value="Genomic_DNA"/>
</dbReference>
<dbReference type="GO" id="GO:0003755">
    <property type="term" value="F:peptidyl-prolyl cis-trans isomerase activity"/>
    <property type="evidence" value="ECO:0007669"/>
    <property type="project" value="UniProtKB-EC"/>
</dbReference>
<evidence type="ECO:0000259" key="8">
    <source>
        <dbReference type="PROSITE" id="PS50059"/>
    </source>
</evidence>
<reference evidence="9 10" key="1">
    <citation type="submission" date="2022-02" db="EMBL/GenBank/DDBJ databases">
        <title>Mesosutterella porci, a novel member of the family Sutterellaceae from pig feces.</title>
        <authorList>
            <person name="Wylensek D."/>
            <person name="Clavel T."/>
        </authorList>
    </citation>
    <scope>NUCLEOTIDE SEQUENCE [LARGE SCALE GENOMIC DNA]</scope>
    <source>
        <strain evidence="10">oilRF-744-wt-GAM-9</strain>
    </source>
</reference>
<keyword evidence="10" id="KW-1185">Reference proteome</keyword>
<evidence type="ECO:0000313" key="10">
    <source>
        <dbReference type="Proteomes" id="UP001297600"/>
    </source>
</evidence>
<proteinExistence type="inferred from homology"/>
<sequence>MELVGVRSAGEPQPEDDGGLEIETLREGSGPEARQGDVVSVHYTGWLEDGTQFDSSLERGEPIEFPLGAGMVIPGWERGLAGMKVGEKRRLRIPPQLAYGDSGAGGVIPPGATLVFEVELMGLQAQS</sequence>
<dbReference type="InterPro" id="IPR001179">
    <property type="entry name" value="PPIase_FKBP_dom"/>
</dbReference>
<feature type="domain" description="PPIase FKBP-type" evidence="8">
    <location>
        <begin position="36"/>
        <end position="124"/>
    </location>
</feature>
<comment type="caution">
    <text evidence="9">The sequence shown here is derived from an EMBL/GenBank/DDBJ whole genome shotgun (WGS) entry which is preliminary data.</text>
</comment>
<dbReference type="EC" id="5.2.1.8" evidence="6"/>
<evidence type="ECO:0000256" key="7">
    <source>
        <dbReference type="SAM" id="MobiDB-lite"/>
    </source>
</evidence>
<gene>
    <name evidence="9" type="ORF">MAF45_02595</name>
</gene>
<dbReference type="SUPFAM" id="SSF54534">
    <property type="entry name" value="FKBP-like"/>
    <property type="match status" value="1"/>
</dbReference>
<dbReference type="PANTHER" id="PTHR43811:SF19">
    <property type="entry name" value="39 KDA FK506-BINDING NUCLEAR PROTEIN"/>
    <property type="match status" value="1"/>
</dbReference>
<dbReference type="PANTHER" id="PTHR43811">
    <property type="entry name" value="FKBP-TYPE PEPTIDYL-PROLYL CIS-TRANS ISOMERASE FKPA"/>
    <property type="match status" value="1"/>
</dbReference>
<organism evidence="9 10">
    <name type="scientific">Mesosutterella porci</name>
    <dbReference type="NCBI Taxonomy" id="2915351"/>
    <lineage>
        <taxon>Bacteria</taxon>
        <taxon>Pseudomonadati</taxon>
        <taxon>Pseudomonadota</taxon>
        <taxon>Betaproteobacteria</taxon>
        <taxon>Burkholderiales</taxon>
        <taxon>Sutterellaceae</taxon>
        <taxon>Mesosutterella</taxon>
    </lineage>
</organism>
<dbReference type="Pfam" id="PF00254">
    <property type="entry name" value="FKBP_C"/>
    <property type="match status" value="1"/>
</dbReference>